<name>A0A0V1C679_TRIBR</name>
<dbReference type="EMBL" id="JYDI01000477">
    <property type="protein sequence ID" value="KRY44799.1"/>
    <property type="molecule type" value="Genomic_DNA"/>
</dbReference>
<comment type="caution">
    <text evidence="1">The sequence shown here is derived from an EMBL/GenBank/DDBJ whole genome shotgun (WGS) entry which is preliminary data.</text>
</comment>
<protein>
    <submittedName>
        <fullName evidence="1">Uncharacterized protein</fullName>
    </submittedName>
</protein>
<sequence>LEKFFQISESSQVQFSDLEKFFQISESSQMQFSDLEKFFQISESSQVHFSDLEKFFQISESSQYLQWNKKTKCDLHTTSKSITRMSLIRSQCVDCSTDYDT</sequence>
<evidence type="ECO:0000313" key="1">
    <source>
        <dbReference type="EMBL" id="KRY44799.1"/>
    </source>
</evidence>
<feature type="non-terminal residue" evidence="1">
    <location>
        <position position="1"/>
    </location>
</feature>
<dbReference type="Proteomes" id="UP000054653">
    <property type="component" value="Unassembled WGS sequence"/>
</dbReference>
<dbReference type="AlphaFoldDB" id="A0A0V1C679"/>
<organism evidence="1 2">
    <name type="scientific">Trichinella britovi</name>
    <name type="common">Parasitic roundworm</name>
    <dbReference type="NCBI Taxonomy" id="45882"/>
    <lineage>
        <taxon>Eukaryota</taxon>
        <taxon>Metazoa</taxon>
        <taxon>Ecdysozoa</taxon>
        <taxon>Nematoda</taxon>
        <taxon>Enoplea</taxon>
        <taxon>Dorylaimia</taxon>
        <taxon>Trichinellida</taxon>
        <taxon>Trichinellidae</taxon>
        <taxon>Trichinella</taxon>
    </lineage>
</organism>
<evidence type="ECO:0000313" key="2">
    <source>
        <dbReference type="Proteomes" id="UP000054653"/>
    </source>
</evidence>
<proteinExistence type="predicted"/>
<accession>A0A0V1C679</accession>
<keyword evidence="2" id="KW-1185">Reference proteome</keyword>
<gene>
    <name evidence="1" type="ORF">T03_14800</name>
</gene>
<reference evidence="1 2" key="1">
    <citation type="submission" date="2015-01" db="EMBL/GenBank/DDBJ databases">
        <title>Evolution of Trichinella species and genotypes.</title>
        <authorList>
            <person name="Korhonen P.K."/>
            <person name="Edoardo P."/>
            <person name="Giuseppe L.R."/>
            <person name="Gasser R.B."/>
        </authorList>
    </citation>
    <scope>NUCLEOTIDE SEQUENCE [LARGE SCALE GENOMIC DNA]</scope>
    <source>
        <strain evidence="1">ISS120</strain>
    </source>
</reference>
<feature type="non-terminal residue" evidence="1">
    <location>
        <position position="101"/>
    </location>
</feature>